<accession>A0A9R1C8I0</accession>
<feature type="compositionally biased region" description="Polar residues" evidence="1">
    <location>
        <begin position="623"/>
        <end position="633"/>
    </location>
</feature>
<organism evidence="3 4">
    <name type="scientific">Prevotella lacticifex</name>
    <dbReference type="NCBI Taxonomy" id="2854755"/>
    <lineage>
        <taxon>Bacteria</taxon>
        <taxon>Pseudomonadati</taxon>
        <taxon>Bacteroidota</taxon>
        <taxon>Bacteroidia</taxon>
        <taxon>Bacteroidales</taxon>
        <taxon>Prevotellaceae</taxon>
        <taxon>Prevotella</taxon>
    </lineage>
</organism>
<comment type="caution">
    <text evidence="3">The sequence shown here is derived from an EMBL/GenBank/DDBJ whole genome shotgun (WGS) entry which is preliminary data.</text>
</comment>
<keyword evidence="4" id="KW-1185">Reference proteome</keyword>
<reference evidence="3" key="1">
    <citation type="journal article" date="2022" name="Int. J. Syst. Evol. Microbiol.">
        <title>Prevotella lacticifex sp. nov., isolated from the rumen of cows.</title>
        <authorList>
            <person name="Shinkai T."/>
            <person name="Ikeyama N."/>
            <person name="Kumagai M."/>
            <person name="Ohmori H."/>
            <person name="Sakamoto M."/>
            <person name="Ohkuma M."/>
            <person name="Mitsumori M."/>
        </authorList>
    </citation>
    <scope>NUCLEOTIDE SEQUENCE</scope>
    <source>
        <strain evidence="3">R5076</strain>
    </source>
</reference>
<evidence type="ECO:0000256" key="1">
    <source>
        <dbReference type="SAM" id="MobiDB-lite"/>
    </source>
</evidence>
<evidence type="ECO:0000256" key="2">
    <source>
        <dbReference type="SAM" id="Phobius"/>
    </source>
</evidence>
<evidence type="ECO:0000313" key="4">
    <source>
        <dbReference type="Proteomes" id="UP000825483"/>
    </source>
</evidence>
<feature type="region of interest" description="Disordered" evidence="1">
    <location>
        <begin position="579"/>
        <end position="657"/>
    </location>
</feature>
<keyword evidence="2" id="KW-0812">Transmembrane</keyword>
<dbReference type="GeneID" id="72468858"/>
<keyword evidence="2" id="KW-0472">Membrane</keyword>
<name>A0A9R1C8I0_9BACT</name>
<keyword evidence="2" id="KW-1133">Transmembrane helix</keyword>
<proteinExistence type="predicted"/>
<feature type="compositionally biased region" description="Low complexity" evidence="1">
    <location>
        <begin position="609"/>
        <end position="619"/>
    </location>
</feature>
<protein>
    <submittedName>
        <fullName evidence="3">Uncharacterized protein</fullName>
    </submittedName>
</protein>
<dbReference type="EMBL" id="BPUB01000001">
    <property type="protein sequence ID" value="GJG57953.1"/>
    <property type="molecule type" value="Genomic_DNA"/>
</dbReference>
<feature type="transmembrane region" description="Helical" evidence="2">
    <location>
        <begin position="438"/>
        <end position="459"/>
    </location>
</feature>
<dbReference type="AlphaFoldDB" id="A0A9R1C8I0"/>
<sequence>MNTITIYIHIIVGGDRGAMQYGVASEIKNYVRDFRGKLPYNSQTSSLLALSLINTGTTRGALYTIIKAANGGRPQDYISCDIFVPAEVKISKDEVVDLLKKAENIISNDELKDEAINSLVSKTYATKKALPQFTSSRNDSSYAVRYYGKGTDYSLEDIVESPFQNYYANYGYIILSNKGEGISFSSAQADLTNKPIVSLVEIEPAQNRRGFILSIDGIKLDHTISIQEGTTHKLTWSKEGYAELEAQITIKKGMTIPALRDSDIIMRIPLTHFHVVDGRTNKGIPYHYDADFMQKSSKFGKYIDIKEQDLSKAAIRFSADGYKLRTLPLKDAMSVQLITLEECRFVYNIELIINSVSYTGQKVANHELDWNDLLLPDGFKHSNKHLAYGEDQINRATWTYNQPQRDQAYDYVSERRLNERTGYDRNHRHKKHSLAKRALIGGGLLLFVVLFTGLIWPGWFHNDKHIAPEDQSQEALIDSAHVNQLVKYLDNSNQWSKDSLNKYQLQNLYDAMNNYKFDDIIGLGSNDSLMQSSKFSQLLAAINEIKNKGITVPSKVKPYSNDGKITLSKYIEYIKDPSHFKGEGSGDMEDSFGWAGSGESDKMGPSQDETTTSPSSSEPKGTRVTQSGSSSAEKTVHKVTKGKGNKPTNNGINQIGQ</sequence>
<gene>
    <name evidence="3" type="ORF">PRLR5076_08040</name>
</gene>
<evidence type="ECO:0000313" key="3">
    <source>
        <dbReference type="EMBL" id="GJG57953.1"/>
    </source>
</evidence>
<dbReference type="RefSeq" id="WP_223930145.1">
    <property type="nucleotide sequence ID" value="NZ_BPTU01000004.1"/>
</dbReference>
<dbReference type="Proteomes" id="UP000825483">
    <property type="component" value="Unassembled WGS sequence"/>
</dbReference>
<feature type="compositionally biased region" description="Polar residues" evidence="1">
    <location>
        <begin position="646"/>
        <end position="657"/>
    </location>
</feature>